<protein>
    <submittedName>
        <fullName evidence="3">PEP-CTERM sorting domain-containing protein</fullName>
    </submittedName>
</protein>
<evidence type="ECO:0000313" key="4">
    <source>
        <dbReference type="Proteomes" id="UP000557872"/>
    </source>
</evidence>
<dbReference type="Pfam" id="PF07589">
    <property type="entry name" value="PEP-CTERM"/>
    <property type="match status" value="1"/>
</dbReference>
<keyword evidence="1" id="KW-0732">Signal</keyword>
<gene>
    <name evidence="3" type="ORF">HW115_17580</name>
</gene>
<sequence length="193" mass="19887">MKMKSTCAIALSFGMATAANAALTVATDVSQTTVNADLSLITQDNASDGAIASSLNDVWVTNSGFTSAVITLELAGGDDVVVDGIAFWNYTPFDSGNGTATATIEFFNDGVSQGTATPFAPNQDSTGSNTPTQQNFVIATQTADTAILTLSTNYGGDRVGFNEIQFDTTAVPEPSSAALIGLGGLSLILRRRK</sequence>
<feature type="domain" description="Ice-binding protein C-terminal" evidence="2">
    <location>
        <begin position="170"/>
        <end position="192"/>
    </location>
</feature>
<comment type="caution">
    <text evidence="3">The sequence shown here is derived from an EMBL/GenBank/DDBJ whole genome shotgun (WGS) entry which is preliminary data.</text>
</comment>
<accession>A0A851GT44</accession>
<feature type="chain" id="PRO_5032609971" evidence="1">
    <location>
        <begin position="22"/>
        <end position="193"/>
    </location>
</feature>
<reference evidence="3 4" key="1">
    <citation type="submission" date="2020-07" db="EMBL/GenBank/DDBJ databases">
        <title>Roseicoccus Jingziensis gen. nov., sp. nov., isolated from coastal seawater.</title>
        <authorList>
            <person name="Feng X."/>
        </authorList>
    </citation>
    <scope>NUCLEOTIDE SEQUENCE [LARGE SCALE GENOMIC DNA]</scope>
    <source>
        <strain evidence="3 4">N1E253</strain>
    </source>
</reference>
<feature type="signal peptide" evidence="1">
    <location>
        <begin position="1"/>
        <end position="21"/>
    </location>
</feature>
<organism evidence="3 4">
    <name type="scientific">Oceaniferula marina</name>
    <dbReference type="NCBI Taxonomy" id="2748318"/>
    <lineage>
        <taxon>Bacteria</taxon>
        <taxon>Pseudomonadati</taxon>
        <taxon>Verrucomicrobiota</taxon>
        <taxon>Verrucomicrobiia</taxon>
        <taxon>Verrucomicrobiales</taxon>
        <taxon>Verrucomicrobiaceae</taxon>
        <taxon>Oceaniferula</taxon>
    </lineage>
</organism>
<dbReference type="EMBL" id="JACBAZ010000012">
    <property type="protein sequence ID" value="NWK57434.1"/>
    <property type="molecule type" value="Genomic_DNA"/>
</dbReference>
<dbReference type="NCBIfam" id="TIGR02595">
    <property type="entry name" value="PEP_CTERM"/>
    <property type="match status" value="1"/>
</dbReference>
<dbReference type="InterPro" id="IPR013424">
    <property type="entry name" value="Ice-binding_C"/>
</dbReference>
<keyword evidence="4" id="KW-1185">Reference proteome</keyword>
<name>A0A851GT44_9BACT</name>
<proteinExistence type="predicted"/>
<dbReference type="Proteomes" id="UP000557872">
    <property type="component" value="Unassembled WGS sequence"/>
</dbReference>
<evidence type="ECO:0000256" key="1">
    <source>
        <dbReference type="SAM" id="SignalP"/>
    </source>
</evidence>
<evidence type="ECO:0000313" key="3">
    <source>
        <dbReference type="EMBL" id="NWK57434.1"/>
    </source>
</evidence>
<dbReference type="AlphaFoldDB" id="A0A851GT44"/>
<evidence type="ECO:0000259" key="2">
    <source>
        <dbReference type="Pfam" id="PF07589"/>
    </source>
</evidence>